<keyword evidence="11" id="KW-1185">Reference proteome</keyword>
<evidence type="ECO:0000259" key="9">
    <source>
        <dbReference type="PROSITE" id="PS50109"/>
    </source>
</evidence>
<feature type="domain" description="Histidine kinase" evidence="9">
    <location>
        <begin position="108"/>
        <end position="262"/>
    </location>
</feature>
<evidence type="ECO:0000256" key="6">
    <source>
        <dbReference type="ARBA" id="ARBA00022840"/>
    </source>
</evidence>
<evidence type="ECO:0000256" key="1">
    <source>
        <dbReference type="ARBA" id="ARBA00000085"/>
    </source>
</evidence>
<dbReference type="SUPFAM" id="SSF55874">
    <property type="entry name" value="ATPase domain of HSP90 chaperone/DNA topoisomerase II/histidine kinase"/>
    <property type="match status" value="1"/>
</dbReference>
<evidence type="ECO:0000256" key="4">
    <source>
        <dbReference type="ARBA" id="ARBA00022741"/>
    </source>
</evidence>
<keyword evidence="7" id="KW-0902">Two-component regulatory system</keyword>
<dbReference type="RefSeq" id="WP_290317864.1">
    <property type="nucleotide sequence ID" value="NZ_JAUFPN010000153.1"/>
</dbReference>
<dbReference type="PANTHER" id="PTHR43065:SF46">
    <property type="entry name" value="C4-DICARBOXYLATE TRANSPORT SENSOR PROTEIN DCTB"/>
    <property type="match status" value="1"/>
</dbReference>
<dbReference type="SMART" id="SM00387">
    <property type="entry name" value="HATPase_c"/>
    <property type="match status" value="1"/>
</dbReference>
<dbReference type="GO" id="GO:0005524">
    <property type="term" value="F:ATP binding"/>
    <property type="evidence" value="ECO:0007669"/>
    <property type="project" value="UniProtKB-KW"/>
</dbReference>
<sequence>MVETNALVLDRLEDRIQGLAWEDIEALGEDLERWMRRLDEGIARIASLHLVRPDGQVAMLSTAWPTPAISVADRCCFRRMRAGEAGLLQSQRLEALGWLTGGVAHDFNLLTAILGTVHLLERHLGEAVTLALVLDAALPPCRADASRLEAVPLDLAINARDALPRGGAVTLTTRPAPLDAALLDGNADARPGSYVALSLRDDGTGMPAEVRERAFEPCFTTKPQGMGTGLGLSPLFGFIRQPGGHVAIDGTADGPAGHGFEVIAKPCGQPDLTRRGLRPRPGPAIAGGRESGWNDRPARGLPRGDPPATARILLGSRRPSPLPQPQADQDACA</sequence>
<evidence type="ECO:0000256" key="7">
    <source>
        <dbReference type="ARBA" id="ARBA00023012"/>
    </source>
</evidence>
<feature type="region of interest" description="Disordered" evidence="8">
    <location>
        <begin position="267"/>
        <end position="333"/>
    </location>
</feature>
<evidence type="ECO:0000256" key="5">
    <source>
        <dbReference type="ARBA" id="ARBA00022777"/>
    </source>
</evidence>
<dbReference type="Gene3D" id="3.30.565.10">
    <property type="entry name" value="Histidine kinase-like ATPase, C-terminal domain"/>
    <property type="match status" value="1"/>
</dbReference>
<dbReference type="Pfam" id="PF02518">
    <property type="entry name" value="HATPase_c"/>
    <property type="match status" value="1"/>
</dbReference>
<dbReference type="PROSITE" id="PS50109">
    <property type="entry name" value="HIS_KIN"/>
    <property type="match status" value="1"/>
</dbReference>
<comment type="caution">
    <text evidence="10">The sequence shown here is derived from an EMBL/GenBank/DDBJ whole genome shotgun (WGS) entry which is preliminary data.</text>
</comment>
<dbReference type="PANTHER" id="PTHR43065">
    <property type="entry name" value="SENSOR HISTIDINE KINASE"/>
    <property type="match status" value="1"/>
</dbReference>
<protein>
    <recommendedName>
        <fullName evidence="2">histidine kinase</fullName>
        <ecNumber evidence="2">2.7.13.3</ecNumber>
    </recommendedName>
</protein>
<evidence type="ECO:0000256" key="2">
    <source>
        <dbReference type="ARBA" id="ARBA00012438"/>
    </source>
</evidence>
<dbReference type="Gene3D" id="3.30.450.20">
    <property type="entry name" value="PAS domain"/>
    <property type="match status" value="1"/>
</dbReference>
<dbReference type="EMBL" id="JAUFPN010000153">
    <property type="protein sequence ID" value="MDN3565988.1"/>
    <property type="molecule type" value="Genomic_DNA"/>
</dbReference>
<accession>A0ABT8A846</accession>
<comment type="catalytic activity">
    <reaction evidence="1">
        <text>ATP + protein L-histidine = ADP + protein N-phospho-L-histidine.</text>
        <dbReference type="EC" id="2.7.13.3"/>
    </reaction>
</comment>
<evidence type="ECO:0000313" key="11">
    <source>
        <dbReference type="Proteomes" id="UP001529369"/>
    </source>
</evidence>
<keyword evidence="6 10" id="KW-0067">ATP-binding</keyword>
<dbReference type="InterPro" id="IPR004358">
    <property type="entry name" value="Sig_transdc_His_kin-like_C"/>
</dbReference>
<organism evidence="10 11">
    <name type="scientific">Paeniroseomonas aquatica</name>
    <dbReference type="NCBI Taxonomy" id="373043"/>
    <lineage>
        <taxon>Bacteria</taxon>
        <taxon>Pseudomonadati</taxon>
        <taxon>Pseudomonadota</taxon>
        <taxon>Alphaproteobacteria</taxon>
        <taxon>Acetobacterales</taxon>
        <taxon>Acetobacteraceae</taxon>
        <taxon>Paeniroseomonas</taxon>
    </lineage>
</organism>
<dbReference type="InterPro" id="IPR036890">
    <property type="entry name" value="HATPase_C_sf"/>
</dbReference>
<proteinExistence type="predicted"/>
<dbReference type="EC" id="2.7.13.3" evidence="2"/>
<name>A0ABT8A846_9PROT</name>
<dbReference type="InterPro" id="IPR003594">
    <property type="entry name" value="HATPase_dom"/>
</dbReference>
<dbReference type="InterPro" id="IPR005467">
    <property type="entry name" value="His_kinase_dom"/>
</dbReference>
<reference evidence="11" key="1">
    <citation type="journal article" date="2019" name="Int. J. Syst. Evol. Microbiol.">
        <title>The Global Catalogue of Microorganisms (GCM) 10K type strain sequencing project: providing services to taxonomists for standard genome sequencing and annotation.</title>
        <authorList>
            <consortium name="The Broad Institute Genomics Platform"/>
            <consortium name="The Broad Institute Genome Sequencing Center for Infectious Disease"/>
            <person name="Wu L."/>
            <person name="Ma J."/>
        </authorList>
    </citation>
    <scope>NUCLEOTIDE SEQUENCE [LARGE SCALE GENOMIC DNA]</scope>
    <source>
        <strain evidence="11">CECT 7131</strain>
    </source>
</reference>
<keyword evidence="4" id="KW-0547">Nucleotide-binding</keyword>
<evidence type="ECO:0000313" key="10">
    <source>
        <dbReference type="EMBL" id="MDN3565988.1"/>
    </source>
</evidence>
<dbReference type="PRINTS" id="PR00344">
    <property type="entry name" value="BCTRLSENSOR"/>
</dbReference>
<evidence type="ECO:0000256" key="8">
    <source>
        <dbReference type="SAM" id="MobiDB-lite"/>
    </source>
</evidence>
<dbReference type="Proteomes" id="UP001529369">
    <property type="component" value="Unassembled WGS sequence"/>
</dbReference>
<gene>
    <name evidence="10" type="ORF">QWZ14_16585</name>
</gene>
<keyword evidence="3" id="KW-0808">Transferase</keyword>
<keyword evidence="5" id="KW-0418">Kinase</keyword>
<evidence type="ECO:0000256" key="3">
    <source>
        <dbReference type="ARBA" id="ARBA00022679"/>
    </source>
</evidence>